<organism evidence="5 6">
    <name type="scientific">Actinokineospora iranica</name>
    <dbReference type="NCBI Taxonomy" id="1271860"/>
    <lineage>
        <taxon>Bacteria</taxon>
        <taxon>Bacillati</taxon>
        <taxon>Actinomycetota</taxon>
        <taxon>Actinomycetes</taxon>
        <taxon>Pseudonocardiales</taxon>
        <taxon>Pseudonocardiaceae</taxon>
        <taxon>Actinokineospora</taxon>
    </lineage>
</organism>
<dbReference type="Gene3D" id="1.10.630.10">
    <property type="entry name" value="Cytochrome P450"/>
    <property type="match status" value="1"/>
</dbReference>
<evidence type="ECO:0000256" key="3">
    <source>
        <dbReference type="PIRSR" id="PIRSR602401-1"/>
    </source>
</evidence>
<gene>
    <name evidence="5" type="ORF">SAMN05216174_101514</name>
</gene>
<protein>
    <recommendedName>
        <fullName evidence="7">Cytochrome P450</fullName>
    </recommendedName>
</protein>
<evidence type="ECO:0000256" key="4">
    <source>
        <dbReference type="RuleBase" id="RU000461"/>
    </source>
</evidence>
<name>A0A1G6JSJ2_9PSEU</name>
<keyword evidence="3 4" id="KW-0349">Heme</keyword>
<evidence type="ECO:0008006" key="7">
    <source>
        <dbReference type="Google" id="ProtNLM"/>
    </source>
</evidence>
<dbReference type="GO" id="GO:0005506">
    <property type="term" value="F:iron ion binding"/>
    <property type="evidence" value="ECO:0007669"/>
    <property type="project" value="InterPro"/>
</dbReference>
<dbReference type="PRINTS" id="PR00385">
    <property type="entry name" value="P450"/>
</dbReference>
<dbReference type="GO" id="GO:0016705">
    <property type="term" value="F:oxidoreductase activity, acting on paired donors, with incorporation or reduction of molecular oxygen"/>
    <property type="evidence" value="ECO:0007669"/>
    <property type="project" value="InterPro"/>
</dbReference>
<evidence type="ECO:0000256" key="1">
    <source>
        <dbReference type="ARBA" id="ARBA00001971"/>
    </source>
</evidence>
<dbReference type="InterPro" id="IPR002401">
    <property type="entry name" value="Cyt_P450_E_grp-I"/>
</dbReference>
<keyword evidence="3 4" id="KW-0479">Metal-binding</keyword>
<comment type="cofactor">
    <cofactor evidence="1 3">
        <name>heme</name>
        <dbReference type="ChEBI" id="CHEBI:30413"/>
    </cofactor>
</comment>
<dbReference type="PROSITE" id="PS00086">
    <property type="entry name" value="CYTOCHROME_P450"/>
    <property type="match status" value="1"/>
</dbReference>
<dbReference type="EMBL" id="FMZZ01000001">
    <property type="protein sequence ID" value="SDC20956.1"/>
    <property type="molecule type" value="Genomic_DNA"/>
</dbReference>
<reference evidence="6" key="1">
    <citation type="submission" date="2016-10" db="EMBL/GenBank/DDBJ databases">
        <authorList>
            <person name="Varghese N."/>
            <person name="Submissions S."/>
        </authorList>
    </citation>
    <scope>NUCLEOTIDE SEQUENCE [LARGE SCALE GENOMIC DNA]</scope>
    <source>
        <strain evidence="6">IBRC-M 10403</strain>
    </source>
</reference>
<dbReference type="STRING" id="1271860.SAMN05216174_101514"/>
<dbReference type="InterPro" id="IPR050121">
    <property type="entry name" value="Cytochrome_P450_monoxygenase"/>
</dbReference>
<dbReference type="InterPro" id="IPR017972">
    <property type="entry name" value="Cyt_P450_CS"/>
</dbReference>
<comment type="similarity">
    <text evidence="2 4">Belongs to the cytochrome P450 family.</text>
</comment>
<dbReference type="GO" id="GO:0020037">
    <property type="term" value="F:heme binding"/>
    <property type="evidence" value="ECO:0007669"/>
    <property type="project" value="InterPro"/>
</dbReference>
<dbReference type="Proteomes" id="UP000199501">
    <property type="component" value="Unassembled WGS sequence"/>
</dbReference>
<dbReference type="GO" id="GO:0004497">
    <property type="term" value="F:monooxygenase activity"/>
    <property type="evidence" value="ECO:0007669"/>
    <property type="project" value="UniProtKB-KW"/>
</dbReference>
<dbReference type="InterPro" id="IPR001128">
    <property type="entry name" value="Cyt_P450"/>
</dbReference>
<keyword evidence="3 4" id="KW-0408">Iron</keyword>
<dbReference type="PANTHER" id="PTHR24305:SF166">
    <property type="entry name" value="CYTOCHROME P450 12A4, MITOCHONDRIAL-RELATED"/>
    <property type="match status" value="1"/>
</dbReference>
<proteinExistence type="inferred from homology"/>
<keyword evidence="6" id="KW-1185">Reference proteome</keyword>
<keyword evidence="4" id="KW-0503">Monooxygenase</keyword>
<dbReference type="PRINTS" id="PR00463">
    <property type="entry name" value="EP450I"/>
</dbReference>
<sequence length="448" mass="49768">MATTTLPPGPSVPNLIQGMAVMAGGRRTMRRLRDRYGDAFTLWMPILGPTVVVSAPAEVRQLFQTPADVADYHDVMNLGRVLGPGSLFALSGAEHRAQRKLLVPPFHGRRLRAYEAIVEEETLRELASWPENVAFASQPSMMRITLNIILRAVFGADGAEFAHLRELLPRAVTLGSRLALLPRPSVNLGRWSPWARLDALRCEYGEIIDRMITRAEADQRLDERDDVLALLVRSRYEDGSAMTRGDIADELITMLAAGHETTATTLAWVVERLRRHPTVLRDLVDEVDAGGSTLREATLLEVLRTRPVITQTLRQVKADSMTLGRWTVPKGHSVFASIALIHEDDAVFPDAHRFDPTRFVGTKPDLYQWVPFGGGHRRCIGAAFATMEMNIVLRTILREVTLVPTADRDERWQFRGIAYAPGRGGRAVVRRRTGRQAPQSVAATGGRA</sequence>
<dbReference type="OrthoDB" id="5290182at2"/>
<accession>A0A1G6JSJ2</accession>
<evidence type="ECO:0000313" key="6">
    <source>
        <dbReference type="Proteomes" id="UP000199501"/>
    </source>
</evidence>
<dbReference type="CDD" id="cd11053">
    <property type="entry name" value="CYP110-like"/>
    <property type="match status" value="1"/>
</dbReference>
<feature type="binding site" description="axial binding residue" evidence="3">
    <location>
        <position position="379"/>
    </location>
    <ligand>
        <name>heme</name>
        <dbReference type="ChEBI" id="CHEBI:30413"/>
    </ligand>
    <ligandPart>
        <name>Fe</name>
        <dbReference type="ChEBI" id="CHEBI:18248"/>
    </ligandPart>
</feature>
<dbReference type="PANTHER" id="PTHR24305">
    <property type="entry name" value="CYTOCHROME P450"/>
    <property type="match status" value="1"/>
</dbReference>
<evidence type="ECO:0000313" key="5">
    <source>
        <dbReference type="EMBL" id="SDC20956.1"/>
    </source>
</evidence>
<dbReference type="SUPFAM" id="SSF48264">
    <property type="entry name" value="Cytochrome P450"/>
    <property type="match status" value="1"/>
</dbReference>
<dbReference type="AlphaFoldDB" id="A0A1G6JSJ2"/>
<evidence type="ECO:0000256" key="2">
    <source>
        <dbReference type="ARBA" id="ARBA00010617"/>
    </source>
</evidence>
<dbReference type="InterPro" id="IPR036396">
    <property type="entry name" value="Cyt_P450_sf"/>
</dbReference>
<dbReference type="Pfam" id="PF00067">
    <property type="entry name" value="p450"/>
    <property type="match status" value="1"/>
</dbReference>
<keyword evidence="4" id="KW-0560">Oxidoreductase</keyword>